<dbReference type="EMBL" id="CP069107">
    <property type="protein sequence ID" value="QSS57749.1"/>
    <property type="molecule type" value="Genomic_DNA"/>
</dbReference>
<name>A0A8A1LV12_AJEC8</name>
<evidence type="ECO:0000313" key="2">
    <source>
        <dbReference type="EMBL" id="QSS57749.1"/>
    </source>
</evidence>
<gene>
    <name evidence="2" type="ORF">I7I53_12030</name>
</gene>
<organism evidence="2 3">
    <name type="scientific">Ajellomyces capsulatus (strain H88)</name>
    <name type="common">Darling's disease fungus</name>
    <name type="synonym">Histoplasma capsulatum</name>
    <dbReference type="NCBI Taxonomy" id="544711"/>
    <lineage>
        <taxon>Eukaryota</taxon>
        <taxon>Fungi</taxon>
        <taxon>Dikarya</taxon>
        <taxon>Ascomycota</taxon>
        <taxon>Pezizomycotina</taxon>
        <taxon>Eurotiomycetes</taxon>
        <taxon>Eurotiomycetidae</taxon>
        <taxon>Onygenales</taxon>
        <taxon>Ajellomycetaceae</taxon>
        <taxon>Histoplasma</taxon>
    </lineage>
</organism>
<protein>
    <submittedName>
        <fullName evidence="2">Uncharacterized protein</fullName>
    </submittedName>
</protein>
<evidence type="ECO:0000256" key="1">
    <source>
        <dbReference type="SAM" id="MobiDB-lite"/>
    </source>
</evidence>
<evidence type="ECO:0000313" key="3">
    <source>
        <dbReference type="Proteomes" id="UP000663419"/>
    </source>
</evidence>
<dbReference type="Proteomes" id="UP000663419">
    <property type="component" value="Chromosome 6"/>
</dbReference>
<sequence>MFPLLQGQNQKKGHKIQSTNRPRLHSLRPSACLAGRARSLLPAKRPLLVGKCATFALLTSTAAVSP</sequence>
<dbReference type="AlphaFoldDB" id="A0A8A1LV12"/>
<feature type="compositionally biased region" description="Polar residues" evidence="1">
    <location>
        <begin position="1"/>
        <end position="21"/>
    </location>
</feature>
<reference evidence="2" key="1">
    <citation type="submission" date="2021-01" db="EMBL/GenBank/DDBJ databases">
        <title>Chromosome-level genome assembly of a human fungal pathogen reveals clustering of transcriptionally co-regulated genes.</title>
        <authorList>
            <person name="Voorhies M."/>
            <person name="Cohen S."/>
            <person name="Shea T.P."/>
            <person name="Petrus S."/>
            <person name="Munoz J.F."/>
            <person name="Poplawski S."/>
            <person name="Goldman W.E."/>
            <person name="Michael T."/>
            <person name="Cuomo C.A."/>
            <person name="Sil A."/>
            <person name="Beyhan S."/>
        </authorList>
    </citation>
    <scope>NUCLEOTIDE SEQUENCE</scope>
    <source>
        <strain evidence="2">H88</strain>
    </source>
</reference>
<proteinExistence type="predicted"/>
<accession>A0A8A1LV12</accession>
<feature type="region of interest" description="Disordered" evidence="1">
    <location>
        <begin position="1"/>
        <end position="28"/>
    </location>
</feature>
<dbReference type="VEuPathDB" id="FungiDB:I7I53_12030"/>